<evidence type="ECO:0000259" key="2">
    <source>
        <dbReference type="PROSITE" id="PS50897"/>
    </source>
</evidence>
<feature type="region of interest" description="Disordered" evidence="1">
    <location>
        <begin position="57"/>
        <end position="144"/>
    </location>
</feature>
<dbReference type="EMBL" id="BQFW01000002">
    <property type="protein sequence ID" value="GJJ69522.1"/>
    <property type="molecule type" value="Genomic_DNA"/>
</dbReference>
<reference evidence="3" key="2">
    <citation type="journal article" date="2022" name="Microbiol. Resour. Announc.">
        <title>Whole-Genome Sequence of Entomortierella parvispora E1425, a Mucoromycotan Fungus Associated with Burkholderiaceae-Related Endosymbiotic Bacteria.</title>
        <authorList>
            <person name="Herlambang A."/>
            <person name="Guo Y."/>
            <person name="Takashima Y."/>
            <person name="Narisawa K."/>
            <person name="Ohta H."/>
            <person name="Nishizawa T."/>
        </authorList>
    </citation>
    <scope>NUCLEOTIDE SEQUENCE</scope>
    <source>
        <strain evidence="3">E1425</strain>
    </source>
</reference>
<dbReference type="InterPro" id="IPR006594">
    <property type="entry name" value="LisH"/>
</dbReference>
<feature type="compositionally biased region" description="Basic and acidic residues" evidence="1">
    <location>
        <begin position="100"/>
        <end position="109"/>
    </location>
</feature>
<gene>
    <name evidence="3" type="ORF">EMPS_01868</name>
</gene>
<protein>
    <recommendedName>
        <fullName evidence="2">CTLH domain-containing protein</fullName>
    </recommendedName>
</protein>
<name>A0A9P3H3S8_9FUNG</name>
<comment type="caution">
    <text evidence="3">The sequence shown here is derived from an EMBL/GenBank/DDBJ whole genome shotgun (WGS) entry which is preliminary data.</text>
</comment>
<dbReference type="Proteomes" id="UP000827284">
    <property type="component" value="Unassembled WGS sequence"/>
</dbReference>
<reference evidence="3" key="1">
    <citation type="submission" date="2021-11" db="EMBL/GenBank/DDBJ databases">
        <authorList>
            <person name="Herlambang A."/>
            <person name="Guo Y."/>
            <person name="Takashima Y."/>
            <person name="Nishizawa T."/>
        </authorList>
    </citation>
    <scope>NUCLEOTIDE SEQUENCE</scope>
    <source>
        <strain evidence="3">E1425</strain>
    </source>
</reference>
<dbReference type="InterPro" id="IPR006595">
    <property type="entry name" value="CTLH_C"/>
</dbReference>
<dbReference type="Pfam" id="PF10607">
    <property type="entry name" value="CTLH"/>
    <property type="match status" value="1"/>
</dbReference>
<dbReference type="AlphaFoldDB" id="A0A9P3H3S8"/>
<dbReference type="PROSITE" id="PS50896">
    <property type="entry name" value="LISH"/>
    <property type="match status" value="1"/>
</dbReference>
<evidence type="ECO:0000313" key="3">
    <source>
        <dbReference type="EMBL" id="GJJ69522.1"/>
    </source>
</evidence>
<evidence type="ECO:0000256" key="1">
    <source>
        <dbReference type="SAM" id="MobiDB-lite"/>
    </source>
</evidence>
<evidence type="ECO:0000313" key="4">
    <source>
        <dbReference type="Proteomes" id="UP000827284"/>
    </source>
</evidence>
<dbReference type="InterPro" id="IPR050618">
    <property type="entry name" value="Ubq-SigPath_Reg"/>
</dbReference>
<dbReference type="OrthoDB" id="2415936at2759"/>
<accession>A0A9P3H3S8</accession>
<keyword evidence="4" id="KW-1185">Reference proteome</keyword>
<dbReference type="InterPro" id="IPR024964">
    <property type="entry name" value="CTLH/CRA"/>
</dbReference>
<dbReference type="InterPro" id="IPR013144">
    <property type="entry name" value="CRA_dom"/>
</dbReference>
<sequence>MDMDADIQTSNSKIDTAIPRQLVLDYLLHNCYGETARAFMKDDLDAVKDVSDLRKGLLPKKESKGRNGKASLHHNHSNGAHRNGDHAASHIQGGLMTRNASDESLRRSNEGTMMETEEDDQDDNRLDHEGDSPMGESYSESKEPTLTAGTFTADKAHALHIDEQLKNLETRKAIRSLISHGDIGPAMELCNSAFPGVLSIDPNSHLTTPASIHMNFKLQCQKFIEMVKTDPGPEALMFAQQVVADFTRLDPEGKDHYETHMVETVSVIAYPKPEEAPRGHLMNQEARDHLADIMNSAVLGCNGMSCEPALLTIVKQATLVRDQLMIDSTKVKRGIKAPTRWKLSTFLEETS</sequence>
<feature type="domain" description="CTLH" evidence="2">
    <location>
        <begin position="167"/>
        <end position="234"/>
    </location>
</feature>
<dbReference type="SMART" id="SM00757">
    <property type="entry name" value="CRA"/>
    <property type="match status" value="1"/>
</dbReference>
<proteinExistence type="predicted"/>
<dbReference type="PROSITE" id="PS50897">
    <property type="entry name" value="CTLH"/>
    <property type="match status" value="1"/>
</dbReference>
<dbReference type="PANTHER" id="PTHR12864">
    <property type="entry name" value="RAN BINDING PROTEIN 9-RELATED"/>
    <property type="match status" value="1"/>
</dbReference>
<dbReference type="SMART" id="SM00668">
    <property type="entry name" value="CTLH"/>
    <property type="match status" value="1"/>
</dbReference>
<organism evidence="3 4">
    <name type="scientific">Entomortierella parvispora</name>
    <dbReference type="NCBI Taxonomy" id="205924"/>
    <lineage>
        <taxon>Eukaryota</taxon>
        <taxon>Fungi</taxon>
        <taxon>Fungi incertae sedis</taxon>
        <taxon>Mucoromycota</taxon>
        <taxon>Mortierellomycotina</taxon>
        <taxon>Mortierellomycetes</taxon>
        <taxon>Mortierellales</taxon>
        <taxon>Mortierellaceae</taxon>
        <taxon>Entomortierella</taxon>
    </lineage>
</organism>